<gene>
    <name evidence="1" type="ORF">B0H67DRAFT_136210</name>
</gene>
<protein>
    <submittedName>
        <fullName evidence="1">Uncharacterized protein</fullName>
    </submittedName>
</protein>
<dbReference type="EMBL" id="JAUKUA010000002">
    <property type="protein sequence ID" value="KAK0725609.1"/>
    <property type="molecule type" value="Genomic_DNA"/>
</dbReference>
<proteinExistence type="predicted"/>
<sequence>MLITTYTLPHVSSTFEHMISCLESRVCDLAVPLPSRPRSRGLWHIVDFTIDGDGGPRRLEELWASADLEHDMDKDDAEVEGSEATLKTAFVEPSSPHNSILRDIQDRVRVVLEGQTPLINNTPSSAASYIRPPVGTPTPATQPLTHAGRPSDSIRTGTCRGGSRAIPHPARAFDTAIFDTAPPNSSGISAVPSCATSRC</sequence>
<reference evidence="1" key="1">
    <citation type="submission" date="2023-06" db="EMBL/GenBank/DDBJ databases">
        <title>Genome-scale phylogeny and comparative genomics of the fungal order Sordariales.</title>
        <authorList>
            <consortium name="Lawrence Berkeley National Laboratory"/>
            <person name="Hensen N."/>
            <person name="Bonometti L."/>
            <person name="Westerberg I."/>
            <person name="Brannstrom I.O."/>
            <person name="Guillou S."/>
            <person name="Cros-Aarteil S."/>
            <person name="Calhoun S."/>
            <person name="Haridas S."/>
            <person name="Kuo A."/>
            <person name="Mondo S."/>
            <person name="Pangilinan J."/>
            <person name="Riley R."/>
            <person name="Labutti K."/>
            <person name="Andreopoulos B."/>
            <person name="Lipzen A."/>
            <person name="Chen C."/>
            <person name="Yanf M."/>
            <person name="Daum C."/>
            <person name="Ng V."/>
            <person name="Clum A."/>
            <person name="Steindorff A."/>
            <person name="Ohm R."/>
            <person name="Martin F."/>
            <person name="Silar P."/>
            <person name="Natvig D."/>
            <person name="Lalanne C."/>
            <person name="Gautier V."/>
            <person name="Ament-Velasquez S.L."/>
            <person name="Kruys A."/>
            <person name="Hutchinson M.I."/>
            <person name="Powell A.J."/>
            <person name="Barry K."/>
            <person name="Miller A.N."/>
            <person name="Grigoriev I.V."/>
            <person name="Debuchy R."/>
            <person name="Gladieux P."/>
            <person name="Thoren M.H."/>
            <person name="Johannesson H."/>
        </authorList>
    </citation>
    <scope>NUCLEOTIDE SEQUENCE</scope>
    <source>
        <strain evidence="1">SMH4607-1</strain>
    </source>
</reference>
<evidence type="ECO:0000313" key="2">
    <source>
        <dbReference type="Proteomes" id="UP001172102"/>
    </source>
</evidence>
<accession>A0AA40B0Z3</accession>
<dbReference type="Proteomes" id="UP001172102">
    <property type="component" value="Unassembled WGS sequence"/>
</dbReference>
<keyword evidence="2" id="KW-1185">Reference proteome</keyword>
<name>A0AA40B0Z3_9PEZI</name>
<comment type="caution">
    <text evidence="1">The sequence shown here is derived from an EMBL/GenBank/DDBJ whole genome shotgun (WGS) entry which is preliminary data.</text>
</comment>
<organism evidence="1 2">
    <name type="scientific">Lasiosphaeris hirsuta</name>
    <dbReference type="NCBI Taxonomy" id="260670"/>
    <lineage>
        <taxon>Eukaryota</taxon>
        <taxon>Fungi</taxon>
        <taxon>Dikarya</taxon>
        <taxon>Ascomycota</taxon>
        <taxon>Pezizomycotina</taxon>
        <taxon>Sordariomycetes</taxon>
        <taxon>Sordariomycetidae</taxon>
        <taxon>Sordariales</taxon>
        <taxon>Lasiosphaeriaceae</taxon>
        <taxon>Lasiosphaeris</taxon>
    </lineage>
</organism>
<dbReference type="AlphaFoldDB" id="A0AA40B0Z3"/>
<evidence type="ECO:0000313" key="1">
    <source>
        <dbReference type="EMBL" id="KAK0725609.1"/>
    </source>
</evidence>